<dbReference type="InterPro" id="IPR025293">
    <property type="entry name" value="YfiR/HmsC-like"/>
</dbReference>
<name>A0A239GWH0_9SPHN</name>
<dbReference type="EMBL" id="FZPA01000004">
    <property type="protein sequence ID" value="SNS73559.1"/>
    <property type="molecule type" value="Genomic_DNA"/>
</dbReference>
<accession>A0A239GWH0</accession>
<sequence length="178" mass="18648">MLASLFLIGAALATPGMTVQQASQAIVDESGGGLTEAVNRMVGGIISYVGWPGRRAGDSLTLCQVGTPRLASSLAPDIPGDRPLSLRKTSAGAVIANGGCDILYLGRLSSADRMRLVQWVRARPVLTITDDDPACLYGAMFCLAHREAGLSFSVNLDAIARGPLRVDPRVLQIGRSVS</sequence>
<gene>
    <name evidence="1" type="ORF">SAMN06295955_104140</name>
</gene>
<dbReference type="AlphaFoldDB" id="A0A239GWH0"/>
<evidence type="ECO:0000313" key="2">
    <source>
        <dbReference type="Proteomes" id="UP000198339"/>
    </source>
</evidence>
<dbReference type="Pfam" id="PF13689">
    <property type="entry name" value="DUF4154"/>
    <property type="match status" value="1"/>
</dbReference>
<keyword evidence="2" id="KW-1185">Reference proteome</keyword>
<evidence type="ECO:0000313" key="1">
    <source>
        <dbReference type="EMBL" id="SNS73559.1"/>
    </source>
</evidence>
<dbReference type="RefSeq" id="WP_089215440.1">
    <property type="nucleotide sequence ID" value="NZ_FZPA01000004.1"/>
</dbReference>
<dbReference type="OrthoDB" id="7355447at2"/>
<proteinExistence type="predicted"/>
<dbReference type="Proteomes" id="UP000198339">
    <property type="component" value="Unassembled WGS sequence"/>
</dbReference>
<reference evidence="1 2" key="1">
    <citation type="submission" date="2017-06" db="EMBL/GenBank/DDBJ databases">
        <authorList>
            <person name="Kim H.J."/>
            <person name="Triplett B.A."/>
        </authorList>
    </citation>
    <scope>NUCLEOTIDE SEQUENCE [LARGE SCALE GENOMIC DNA]</scope>
    <source>
        <strain evidence="1 2">DS15</strain>
    </source>
</reference>
<organism evidence="1 2">
    <name type="scientific">Sphingopyxis indica</name>
    <dbReference type="NCBI Taxonomy" id="436663"/>
    <lineage>
        <taxon>Bacteria</taxon>
        <taxon>Pseudomonadati</taxon>
        <taxon>Pseudomonadota</taxon>
        <taxon>Alphaproteobacteria</taxon>
        <taxon>Sphingomonadales</taxon>
        <taxon>Sphingomonadaceae</taxon>
        <taxon>Sphingopyxis</taxon>
    </lineage>
</organism>
<protein>
    <recommendedName>
        <fullName evidence="3">DUF4154 domain-containing protein</fullName>
    </recommendedName>
</protein>
<evidence type="ECO:0008006" key="3">
    <source>
        <dbReference type="Google" id="ProtNLM"/>
    </source>
</evidence>